<dbReference type="EMBL" id="CP069798">
    <property type="protein sequence ID" value="QRQ81797.1"/>
    <property type="molecule type" value="Genomic_DNA"/>
</dbReference>
<proteinExistence type="predicted"/>
<protein>
    <submittedName>
        <fullName evidence="1">Uncharacterized protein</fullName>
    </submittedName>
</protein>
<accession>A0A892ZIY8</accession>
<gene>
    <name evidence="1" type="ORF">JQU52_14195</name>
</gene>
<sequence>MQSPKFTVYPDTRTDSHGQPIQGWLAVCQGREEPASCFFPTYLIIFEDCELDHGFESACLFGKRYIQAGGL</sequence>
<keyword evidence="2" id="KW-1185">Reference proteome</keyword>
<dbReference type="KEGG" id="ptes:JQU52_14195"/>
<organism evidence="1 2">
    <name type="scientific">Paralysiella testudinis</name>
    <dbReference type="NCBI Taxonomy" id="2809020"/>
    <lineage>
        <taxon>Bacteria</taxon>
        <taxon>Pseudomonadati</taxon>
        <taxon>Pseudomonadota</taxon>
        <taxon>Betaproteobacteria</taxon>
        <taxon>Neisseriales</taxon>
        <taxon>Neisseriaceae</taxon>
        <taxon>Paralysiella</taxon>
    </lineage>
</organism>
<evidence type="ECO:0000313" key="1">
    <source>
        <dbReference type="EMBL" id="QRQ81797.1"/>
    </source>
</evidence>
<dbReference type="AlphaFoldDB" id="A0A892ZIY8"/>
<name>A0A892ZIY8_9NEIS</name>
<evidence type="ECO:0000313" key="2">
    <source>
        <dbReference type="Proteomes" id="UP000653156"/>
    </source>
</evidence>
<reference evidence="1" key="1">
    <citation type="submission" date="2021-02" db="EMBL/GenBank/DDBJ databases">
        <title>Neisseriaceae sp. 26B isolated from the cloaca of a Common Toad-headed Turtle (Mesoclemmys nasuta).</title>
        <authorList>
            <person name="Spergser J."/>
            <person name="Busse H.-J."/>
        </authorList>
    </citation>
    <scope>NUCLEOTIDE SEQUENCE</scope>
    <source>
        <strain evidence="1">26B</strain>
    </source>
</reference>
<dbReference type="RefSeq" id="WP_230339098.1">
    <property type="nucleotide sequence ID" value="NZ_CP069798.1"/>
</dbReference>
<dbReference type="Proteomes" id="UP000653156">
    <property type="component" value="Chromosome"/>
</dbReference>